<dbReference type="InterPro" id="IPR000089">
    <property type="entry name" value="Biotin_lipoyl"/>
</dbReference>
<feature type="domain" description="Lipoyl-binding" evidence="6">
    <location>
        <begin position="4"/>
        <end position="78"/>
    </location>
</feature>
<dbReference type="Pfam" id="PF00364">
    <property type="entry name" value="Biotin_lipoyl"/>
    <property type="match status" value="1"/>
</dbReference>
<dbReference type="PROSITE" id="PS50968">
    <property type="entry name" value="BIOTINYL_LIPOYL"/>
    <property type="match status" value="1"/>
</dbReference>
<dbReference type="PROSITE" id="PS00189">
    <property type="entry name" value="LIPOYL"/>
    <property type="match status" value="1"/>
</dbReference>
<dbReference type="RefSeq" id="WP_305891845.1">
    <property type="nucleotide sequence ID" value="NZ_JANIBK010000327.1"/>
</dbReference>
<dbReference type="InterPro" id="IPR050743">
    <property type="entry name" value="2-oxoacid_DH_E2_comp"/>
</dbReference>
<evidence type="ECO:0000313" key="8">
    <source>
        <dbReference type="Proteomes" id="UP001524586"/>
    </source>
</evidence>
<comment type="subunit">
    <text evidence="2">Forms a 24-polypeptide structural core with octahedral symmetry.</text>
</comment>
<feature type="non-terminal residue" evidence="7">
    <location>
        <position position="91"/>
    </location>
</feature>
<dbReference type="InterPro" id="IPR003016">
    <property type="entry name" value="2-oxoA_DH_lipoyl-BS"/>
</dbReference>
<evidence type="ECO:0000259" key="6">
    <source>
        <dbReference type="PROSITE" id="PS50968"/>
    </source>
</evidence>
<evidence type="ECO:0000256" key="1">
    <source>
        <dbReference type="ARBA" id="ARBA00001938"/>
    </source>
</evidence>
<evidence type="ECO:0000256" key="3">
    <source>
        <dbReference type="ARBA" id="ARBA00022679"/>
    </source>
</evidence>
<sequence>MSSIIEVKVPDVGNVPEIDIVEVLIQPGDVVAVEQTLAVMETDKATMDLPSSAAGIVKSVHIKPGDKVAEGTLIATVEISDAAPAPAESVP</sequence>
<dbReference type="SUPFAM" id="SSF51230">
    <property type="entry name" value="Single hybrid motif"/>
    <property type="match status" value="1"/>
</dbReference>
<keyword evidence="8" id="KW-1185">Reference proteome</keyword>
<organism evidence="7 8">
    <name type="scientific">Methylomonas rivi</name>
    <dbReference type="NCBI Taxonomy" id="2952226"/>
    <lineage>
        <taxon>Bacteria</taxon>
        <taxon>Pseudomonadati</taxon>
        <taxon>Pseudomonadota</taxon>
        <taxon>Gammaproteobacteria</taxon>
        <taxon>Methylococcales</taxon>
        <taxon>Methylococcaceae</taxon>
        <taxon>Methylomonas</taxon>
    </lineage>
</organism>
<dbReference type="InterPro" id="IPR011053">
    <property type="entry name" value="Single_hybrid_motif"/>
</dbReference>
<dbReference type="Proteomes" id="UP001524586">
    <property type="component" value="Unassembled WGS sequence"/>
</dbReference>
<dbReference type="Gene3D" id="2.40.50.100">
    <property type="match status" value="1"/>
</dbReference>
<evidence type="ECO:0000313" key="7">
    <source>
        <dbReference type="EMBL" id="MCQ8131046.1"/>
    </source>
</evidence>
<evidence type="ECO:0000256" key="2">
    <source>
        <dbReference type="ARBA" id="ARBA00011484"/>
    </source>
</evidence>
<proteinExistence type="predicted"/>
<dbReference type="PANTHER" id="PTHR43178:SF2">
    <property type="entry name" value="DIHYDROLIPOYLLYSINE-RESIDUE ACETYLTRANSFERASE COMPONENT OF PYRUVATE DEHYDROGENASE COMPLEX"/>
    <property type="match status" value="1"/>
</dbReference>
<dbReference type="CDD" id="cd06849">
    <property type="entry name" value="lipoyl_domain"/>
    <property type="match status" value="1"/>
</dbReference>
<name>A0ABT1UD87_9GAMM</name>
<keyword evidence="4" id="KW-0450">Lipoyl</keyword>
<evidence type="ECO:0000256" key="4">
    <source>
        <dbReference type="ARBA" id="ARBA00022823"/>
    </source>
</evidence>
<comment type="cofactor">
    <cofactor evidence="1">
        <name>(R)-lipoate</name>
        <dbReference type="ChEBI" id="CHEBI:83088"/>
    </cofactor>
</comment>
<reference evidence="7 8" key="1">
    <citation type="submission" date="2022-07" db="EMBL/GenBank/DDBJ databases">
        <title>Methylomonas rivi sp. nov., Methylomonas rosea sp. nov., Methylomonas aureus sp. nov. and Methylomonas subterranea sp. nov., four novel methanotrophs isolated from a freshwater creek and the deep terrestrial subsurface.</title>
        <authorList>
            <person name="Abin C."/>
            <person name="Sankaranarayanan K."/>
            <person name="Garner C."/>
            <person name="Sindelar R."/>
            <person name="Kotary K."/>
            <person name="Garner R."/>
            <person name="Barclay S."/>
            <person name="Lawson P."/>
            <person name="Krumholz L."/>
        </authorList>
    </citation>
    <scope>NUCLEOTIDE SEQUENCE [LARGE SCALE GENOMIC DNA]</scope>
    <source>
        <strain evidence="7 8">WSC-6</strain>
    </source>
</reference>
<keyword evidence="3" id="KW-0808">Transferase</keyword>
<protein>
    <submittedName>
        <fullName evidence="7">Branched-chain alpha-keto acid dehydrogenase subunit E2</fullName>
    </submittedName>
</protein>
<gene>
    <name evidence="7" type="ORF">NP596_21505</name>
</gene>
<accession>A0ABT1UD87</accession>
<keyword evidence="5" id="KW-0012">Acyltransferase</keyword>
<evidence type="ECO:0000256" key="5">
    <source>
        <dbReference type="ARBA" id="ARBA00023315"/>
    </source>
</evidence>
<comment type="caution">
    <text evidence="7">The sequence shown here is derived from an EMBL/GenBank/DDBJ whole genome shotgun (WGS) entry which is preliminary data.</text>
</comment>
<dbReference type="EMBL" id="JANIBK010000327">
    <property type="protein sequence ID" value="MCQ8131046.1"/>
    <property type="molecule type" value="Genomic_DNA"/>
</dbReference>
<dbReference type="PANTHER" id="PTHR43178">
    <property type="entry name" value="DIHYDROLIPOAMIDE ACETYLTRANSFERASE COMPONENT OF PYRUVATE DEHYDROGENASE COMPLEX"/>
    <property type="match status" value="1"/>
</dbReference>